<feature type="compositionally biased region" description="Low complexity" evidence="1">
    <location>
        <begin position="121"/>
        <end position="131"/>
    </location>
</feature>
<gene>
    <name evidence="3" type="ORF">HU230_31315</name>
</gene>
<feature type="region of interest" description="Disordered" evidence="1">
    <location>
        <begin position="42"/>
        <end position="76"/>
    </location>
</feature>
<accession>A0A973WVQ8</accession>
<feature type="region of interest" description="Disordered" evidence="1">
    <location>
        <begin position="95"/>
        <end position="131"/>
    </location>
</feature>
<feature type="signal peptide" evidence="2">
    <location>
        <begin position="1"/>
        <end position="29"/>
    </location>
</feature>
<feature type="chain" id="PRO_5037225340" evidence="2">
    <location>
        <begin position="30"/>
        <end position="325"/>
    </location>
</feature>
<dbReference type="RefSeq" id="WP_176533508.1">
    <property type="nucleotide sequence ID" value="NZ_CP088022.1"/>
</dbReference>
<feature type="compositionally biased region" description="Low complexity" evidence="1">
    <location>
        <begin position="103"/>
        <end position="112"/>
    </location>
</feature>
<comment type="caution">
    <text evidence="3">The sequence shown here is derived from an EMBL/GenBank/DDBJ whole genome shotgun (WGS) entry which is preliminary data.</text>
</comment>
<dbReference type="EMBL" id="JABWSX010000001">
    <property type="protein sequence ID" value="NVL10205.1"/>
    <property type="molecule type" value="Genomic_DNA"/>
</dbReference>
<dbReference type="AlphaFoldDB" id="A0A973WVQ8"/>
<name>A0A973WVQ8_9BRAD</name>
<organism evidence="3">
    <name type="scientific">Bradyrhizobium quebecense</name>
    <dbReference type="NCBI Taxonomy" id="2748629"/>
    <lineage>
        <taxon>Bacteria</taxon>
        <taxon>Pseudomonadati</taxon>
        <taxon>Pseudomonadota</taxon>
        <taxon>Alphaproteobacteria</taxon>
        <taxon>Hyphomicrobiales</taxon>
        <taxon>Nitrobacteraceae</taxon>
        <taxon>Bradyrhizobium</taxon>
    </lineage>
</organism>
<sequence>MTSTSRFGWTRLPVLAAGFSVAIAFSATAQTSPWAIAPAAQDIAKDSAQDSVKGTPADDAEATADEAPPAADANDADILKDIDQSKLDWSQLDTDSTSLPTLAPKSAAKPSSIAGNDPSWSTNNNANGSSAVSVKQSVSPFLDTRIGADMTVAKQGTMTTSEQLSERLANGGSLPQSGGSAWASVSTGGVASIWDRTSVEARVDPGADQSKVGTSLSKSVPLSEQYSLTLQSGYNLIQQGVVPVPGVDGHPSRSYDTDQSARLSATDTGTSITAGQTLSTAEDRWLRRVGAEQKLFDGVTVSGSVGETPQGTINKSIGAGYKRSW</sequence>
<evidence type="ECO:0000313" key="3">
    <source>
        <dbReference type="EMBL" id="NVL10205.1"/>
    </source>
</evidence>
<feature type="compositionally biased region" description="Polar residues" evidence="1">
    <location>
        <begin position="173"/>
        <end position="182"/>
    </location>
</feature>
<keyword evidence="2" id="KW-0732">Signal</keyword>
<evidence type="ECO:0000256" key="1">
    <source>
        <dbReference type="SAM" id="MobiDB-lite"/>
    </source>
</evidence>
<protein>
    <submittedName>
        <fullName evidence="3">Uncharacterized protein</fullName>
    </submittedName>
</protein>
<feature type="region of interest" description="Disordered" evidence="1">
    <location>
        <begin position="157"/>
        <end position="182"/>
    </location>
</feature>
<reference evidence="3" key="1">
    <citation type="submission" date="2020-06" db="EMBL/GenBank/DDBJ databases">
        <title>Whole Genome Sequence of Bradyrhizobium sp. Strain 66S1MB.</title>
        <authorList>
            <person name="Bromfield E."/>
            <person name="Cloutier S."/>
        </authorList>
    </citation>
    <scope>NUCLEOTIDE SEQUENCE</scope>
    <source>
        <strain evidence="3">66S1MB</strain>
    </source>
</reference>
<proteinExistence type="predicted"/>
<evidence type="ECO:0000256" key="2">
    <source>
        <dbReference type="SAM" id="SignalP"/>
    </source>
</evidence>